<comment type="similarity">
    <text evidence="1">Belongs to the acetyltransferase family. GNA1 subfamily.</text>
</comment>
<evidence type="ECO:0000313" key="4">
    <source>
        <dbReference type="Proteomes" id="UP000799772"/>
    </source>
</evidence>
<evidence type="ECO:0000313" key="3">
    <source>
        <dbReference type="EMBL" id="KAF2097787.1"/>
    </source>
</evidence>
<accession>A0A9P4IFZ3</accession>
<dbReference type="EC" id="2.3.1.4" evidence="1"/>
<dbReference type="Gene3D" id="3.40.630.30">
    <property type="match status" value="1"/>
</dbReference>
<sequence length="163" mass="18543">LWPPQLLEGYIAKCASEFSLPEGYSVRPLCKSDYHKGYLDVLRVQEKVGWVSESVWDERCEWLHDMGNGTYYTVVICDKGERCVAVGTLLVERKFTHNMGLVGHFEDVAVSRDQKGKKMGLRILEAVLHVAREVGCYRTTVQCAEQNESFYGQCGFKKEGSHM</sequence>
<gene>
    <name evidence="3" type="ORF">NA57DRAFT_7836</name>
</gene>
<name>A0A9P4IFZ3_9PEZI</name>
<comment type="catalytic activity">
    <reaction evidence="1">
        <text>D-glucosamine 6-phosphate + acetyl-CoA = N-acetyl-D-glucosamine 6-phosphate + CoA + H(+)</text>
        <dbReference type="Rhea" id="RHEA:10292"/>
        <dbReference type="ChEBI" id="CHEBI:15378"/>
        <dbReference type="ChEBI" id="CHEBI:57287"/>
        <dbReference type="ChEBI" id="CHEBI:57288"/>
        <dbReference type="ChEBI" id="CHEBI:57513"/>
        <dbReference type="ChEBI" id="CHEBI:58725"/>
        <dbReference type="EC" id="2.3.1.4"/>
    </reaction>
</comment>
<comment type="caution">
    <text evidence="3">The sequence shown here is derived from an EMBL/GenBank/DDBJ whole genome shotgun (WGS) entry which is preliminary data.</text>
</comment>
<proteinExistence type="inferred from homology"/>
<evidence type="ECO:0000259" key="2">
    <source>
        <dbReference type="PROSITE" id="PS51186"/>
    </source>
</evidence>
<comment type="pathway">
    <text evidence="1">Nucleotide-sugar biosynthesis; UDP-N-acetyl-alpha-D-glucosamine biosynthesis; N-acetyl-alpha-D-glucosamine 1-phosphate from alpha-D-glucosamine 6-phosphate (route I): step 1/2.</text>
</comment>
<dbReference type="Proteomes" id="UP000799772">
    <property type="component" value="Unassembled WGS sequence"/>
</dbReference>
<dbReference type="CDD" id="cd04301">
    <property type="entry name" value="NAT_SF"/>
    <property type="match status" value="1"/>
</dbReference>
<dbReference type="GO" id="GO:0004343">
    <property type="term" value="F:glucosamine 6-phosphate N-acetyltransferase activity"/>
    <property type="evidence" value="ECO:0007669"/>
    <property type="project" value="UniProtKB-UniRule"/>
</dbReference>
<dbReference type="OrthoDB" id="10039976at2759"/>
<dbReference type="InterPro" id="IPR016181">
    <property type="entry name" value="Acyl_CoA_acyltransferase"/>
</dbReference>
<protein>
    <recommendedName>
        <fullName evidence="1">Glucosamine 6-phosphate N-acetyltransferase</fullName>
        <ecNumber evidence="1">2.3.1.4</ecNumber>
    </recommendedName>
</protein>
<organism evidence="3 4">
    <name type="scientific">Rhizodiscina lignyota</name>
    <dbReference type="NCBI Taxonomy" id="1504668"/>
    <lineage>
        <taxon>Eukaryota</taxon>
        <taxon>Fungi</taxon>
        <taxon>Dikarya</taxon>
        <taxon>Ascomycota</taxon>
        <taxon>Pezizomycotina</taxon>
        <taxon>Dothideomycetes</taxon>
        <taxon>Pleosporomycetidae</taxon>
        <taxon>Aulographales</taxon>
        <taxon>Rhizodiscinaceae</taxon>
        <taxon>Rhizodiscina</taxon>
    </lineage>
</organism>
<feature type="non-terminal residue" evidence="3">
    <location>
        <position position="163"/>
    </location>
</feature>
<dbReference type="SUPFAM" id="SSF55729">
    <property type="entry name" value="Acyl-CoA N-acyltransferases (Nat)"/>
    <property type="match status" value="1"/>
</dbReference>
<reference evidence="3" key="1">
    <citation type="journal article" date="2020" name="Stud. Mycol.">
        <title>101 Dothideomycetes genomes: a test case for predicting lifestyles and emergence of pathogens.</title>
        <authorList>
            <person name="Haridas S."/>
            <person name="Albert R."/>
            <person name="Binder M."/>
            <person name="Bloem J."/>
            <person name="Labutti K."/>
            <person name="Salamov A."/>
            <person name="Andreopoulos B."/>
            <person name="Baker S."/>
            <person name="Barry K."/>
            <person name="Bills G."/>
            <person name="Bluhm B."/>
            <person name="Cannon C."/>
            <person name="Castanera R."/>
            <person name="Culley D."/>
            <person name="Daum C."/>
            <person name="Ezra D."/>
            <person name="Gonzalez J."/>
            <person name="Henrissat B."/>
            <person name="Kuo A."/>
            <person name="Liang C."/>
            <person name="Lipzen A."/>
            <person name="Lutzoni F."/>
            <person name="Magnuson J."/>
            <person name="Mondo S."/>
            <person name="Nolan M."/>
            <person name="Ohm R."/>
            <person name="Pangilinan J."/>
            <person name="Park H.-J."/>
            <person name="Ramirez L."/>
            <person name="Alfaro M."/>
            <person name="Sun H."/>
            <person name="Tritt A."/>
            <person name="Yoshinaga Y."/>
            <person name="Zwiers L.-H."/>
            <person name="Turgeon B."/>
            <person name="Goodwin S."/>
            <person name="Spatafora J."/>
            <person name="Crous P."/>
            <person name="Grigoriev I."/>
        </authorList>
    </citation>
    <scope>NUCLEOTIDE SEQUENCE</scope>
    <source>
        <strain evidence="3">CBS 133067</strain>
    </source>
</reference>
<dbReference type="AlphaFoldDB" id="A0A9P4IFZ3"/>
<feature type="domain" description="N-acetyltransferase" evidence="2">
    <location>
        <begin position="24"/>
        <end position="163"/>
    </location>
</feature>
<dbReference type="Pfam" id="PF00583">
    <property type="entry name" value="Acetyltransf_1"/>
    <property type="match status" value="1"/>
</dbReference>
<dbReference type="PANTHER" id="PTHR13355">
    <property type="entry name" value="GLUCOSAMINE 6-PHOSPHATE N-ACETYLTRANSFERASE"/>
    <property type="match status" value="1"/>
</dbReference>
<dbReference type="EMBL" id="ML978127">
    <property type="protein sequence ID" value="KAF2097787.1"/>
    <property type="molecule type" value="Genomic_DNA"/>
</dbReference>
<dbReference type="InterPro" id="IPR039143">
    <property type="entry name" value="GNPNAT1-like"/>
</dbReference>
<keyword evidence="4" id="KW-1185">Reference proteome</keyword>
<keyword evidence="1" id="KW-0012">Acyltransferase</keyword>
<dbReference type="GO" id="GO:0006048">
    <property type="term" value="P:UDP-N-acetylglucosamine biosynthetic process"/>
    <property type="evidence" value="ECO:0007669"/>
    <property type="project" value="UniProtKB-UniRule"/>
</dbReference>
<dbReference type="PROSITE" id="PS51186">
    <property type="entry name" value="GNAT"/>
    <property type="match status" value="1"/>
</dbReference>
<dbReference type="PANTHER" id="PTHR13355:SF11">
    <property type="entry name" value="GLUCOSAMINE 6-PHOSPHATE N-ACETYLTRANSFERASE"/>
    <property type="match status" value="1"/>
</dbReference>
<feature type="non-terminal residue" evidence="3">
    <location>
        <position position="1"/>
    </location>
</feature>
<evidence type="ECO:0000256" key="1">
    <source>
        <dbReference type="RuleBase" id="RU365086"/>
    </source>
</evidence>
<dbReference type="InterPro" id="IPR000182">
    <property type="entry name" value="GNAT_dom"/>
</dbReference>
<keyword evidence="1" id="KW-0808">Transferase</keyword>